<feature type="domain" description="WxL" evidence="3">
    <location>
        <begin position="33"/>
        <end position="236"/>
    </location>
</feature>
<keyword evidence="2" id="KW-0732">Signal</keyword>
<evidence type="ECO:0000259" key="3">
    <source>
        <dbReference type="Pfam" id="PF13731"/>
    </source>
</evidence>
<gene>
    <name evidence="4" type="ORF">HZR21_07845</name>
</gene>
<keyword evidence="5" id="KW-1185">Reference proteome</keyword>
<dbReference type="Proteomes" id="UP000530186">
    <property type="component" value="Unassembled WGS sequence"/>
</dbReference>
<proteinExistence type="predicted"/>
<dbReference type="AlphaFoldDB" id="A0A7V8N228"/>
<reference evidence="4 5" key="1">
    <citation type="submission" date="2020-07" db="EMBL/GenBank/DDBJ databases">
        <authorList>
            <person name="Hilgarth M."/>
            <person name="Werum V."/>
            <person name="Vogel R.F."/>
        </authorList>
    </citation>
    <scope>NUCLEOTIDE SEQUENCE [LARGE SCALE GENOMIC DNA]</scope>
    <source>
        <strain evidence="4 5">DSM 28961</strain>
    </source>
</reference>
<evidence type="ECO:0000313" key="5">
    <source>
        <dbReference type="Proteomes" id="UP000530186"/>
    </source>
</evidence>
<sequence length="239" mass="25442">MTKIKLLSALALAVFAANAATVVVSADPLLDRSTAGSIEFDNDTTTPVTPTNPQKPGTPLPIDPKDPDYPNEQITGPTGGLFLAYAPKNFSFGKHEVGAADIFSGKVLTMEQIATPWNTTAYSQAIEVHDGRIDKHDWTLLAQLSTFDSGKLTGTTITIENAKTSSEFANQEPKLVQGAITTISQTSSVEFLTANPQSKGDTSAVWYNPSDVKIHVPAKEITKGTHKATVDWTLVAGAN</sequence>
<feature type="signal peptide" evidence="2">
    <location>
        <begin position="1"/>
        <end position="19"/>
    </location>
</feature>
<protein>
    <submittedName>
        <fullName evidence="4">WxL domain-containing protein</fullName>
    </submittedName>
</protein>
<organism evidence="4 5">
    <name type="scientific">Pseudolactococcus laudensis</name>
    <dbReference type="NCBI Taxonomy" id="1494461"/>
    <lineage>
        <taxon>Bacteria</taxon>
        <taxon>Bacillati</taxon>
        <taxon>Bacillota</taxon>
        <taxon>Bacilli</taxon>
        <taxon>Lactobacillales</taxon>
        <taxon>Streptococcaceae</taxon>
        <taxon>Pseudolactococcus</taxon>
    </lineage>
</organism>
<evidence type="ECO:0000256" key="1">
    <source>
        <dbReference type="SAM" id="MobiDB-lite"/>
    </source>
</evidence>
<dbReference type="RefSeq" id="WP_180747171.1">
    <property type="nucleotide sequence ID" value="NZ_CBCRWQ010000025.1"/>
</dbReference>
<comment type="caution">
    <text evidence="4">The sequence shown here is derived from an EMBL/GenBank/DDBJ whole genome shotgun (WGS) entry which is preliminary data.</text>
</comment>
<name>A0A7V8N228_9LACT</name>
<feature type="compositionally biased region" description="Low complexity" evidence="1">
    <location>
        <begin position="43"/>
        <end position="52"/>
    </location>
</feature>
<dbReference type="GeneID" id="303195428"/>
<feature type="chain" id="PRO_5038700892" evidence="2">
    <location>
        <begin position="20"/>
        <end position="239"/>
    </location>
</feature>
<dbReference type="InterPro" id="IPR027994">
    <property type="entry name" value="WxL_dom"/>
</dbReference>
<evidence type="ECO:0000256" key="2">
    <source>
        <dbReference type="SAM" id="SignalP"/>
    </source>
</evidence>
<dbReference type="EMBL" id="JACBNY010000013">
    <property type="protein sequence ID" value="MBA0017033.1"/>
    <property type="molecule type" value="Genomic_DNA"/>
</dbReference>
<evidence type="ECO:0000313" key="4">
    <source>
        <dbReference type="EMBL" id="MBA0017033.1"/>
    </source>
</evidence>
<feature type="region of interest" description="Disordered" evidence="1">
    <location>
        <begin position="36"/>
        <end position="63"/>
    </location>
</feature>
<dbReference type="Pfam" id="PF13731">
    <property type="entry name" value="WxL"/>
    <property type="match status" value="1"/>
</dbReference>
<accession>A0A7V8N228</accession>